<evidence type="ECO:0000256" key="1">
    <source>
        <dbReference type="ARBA" id="ARBA00004141"/>
    </source>
</evidence>
<dbReference type="AlphaFoldDB" id="A0A6J1M872"/>
<feature type="transmembrane region" description="Helical" evidence="6">
    <location>
        <begin position="53"/>
        <end position="71"/>
    </location>
</feature>
<evidence type="ECO:0000256" key="6">
    <source>
        <dbReference type="SAM" id="Phobius"/>
    </source>
</evidence>
<sequence length="495" mass="56391">MCRMCRIDIRRFCEEWRIWIKPLLIVTYAIFAIIVVPLLIVNSVKDGFKQNDQLILIGGLFVLSAVPISIWHIIQHVIHFTKPILQKHIIRILWMVPIYALNAWLGLLFPKHSIYVDSLRECYEAYVIYNFMVYLLNYLNLGMDLEATMEYKPQVPHFFPLCCMRPWVMGREFIHNCKHGIMQYTVVRPITTFISVICELCGVYGEGEFSANVAFPYIVVINNISQFVAMYCLVLFYRANKEDLKPMKPIPKFLCIKAVVFFSFFQGVLLNALVFYQIIVFGDVGEANLASTLQNFLICIEMFIAAVAHIYSFPHHPFHINSPQYWNNPNHSWCRAFLSMMDISDMQEDVTEHLGVVSSSISRRFQGRSTYQPLARGPRRSSSESEYLIGKRQEQTMPSGSSPQAAGADVAGDISNSNNYQQQQLHLPGANLKQSTRQRDTNQHLRERDQQHFLGGVGPPQAGGSSFLQARTTASAAAPIPESNDDYALLLGAGR</sequence>
<name>A0A6J1M872_DROHY</name>
<feature type="transmembrane region" description="Helical" evidence="6">
    <location>
        <begin position="258"/>
        <end position="281"/>
    </location>
</feature>
<dbReference type="RefSeq" id="XP_023177455.1">
    <property type="nucleotide sequence ID" value="XM_023321687.2"/>
</dbReference>
<feature type="compositionally biased region" description="Polar residues" evidence="5">
    <location>
        <begin position="395"/>
        <end position="404"/>
    </location>
</feature>
<comment type="subcellular location">
    <subcellularLocation>
        <location evidence="1">Membrane</location>
        <topology evidence="1">Multi-pass membrane protein</topology>
    </subcellularLocation>
</comment>
<feature type="transmembrane region" description="Helical" evidence="6">
    <location>
        <begin position="293"/>
        <end position="313"/>
    </location>
</feature>
<organism evidence="7 8">
    <name type="scientific">Drosophila hydei</name>
    <name type="common">Fruit fly</name>
    <dbReference type="NCBI Taxonomy" id="7224"/>
    <lineage>
        <taxon>Eukaryota</taxon>
        <taxon>Metazoa</taxon>
        <taxon>Ecdysozoa</taxon>
        <taxon>Arthropoda</taxon>
        <taxon>Hexapoda</taxon>
        <taxon>Insecta</taxon>
        <taxon>Pterygota</taxon>
        <taxon>Neoptera</taxon>
        <taxon>Endopterygota</taxon>
        <taxon>Diptera</taxon>
        <taxon>Brachycera</taxon>
        <taxon>Muscomorpha</taxon>
        <taxon>Ephydroidea</taxon>
        <taxon>Drosophilidae</taxon>
        <taxon>Drosophila</taxon>
    </lineage>
</organism>
<evidence type="ECO:0000313" key="8">
    <source>
        <dbReference type="RefSeq" id="XP_023177455.1"/>
    </source>
</evidence>
<reference evidence="8" key="1">
    <citation type="submission" date="2025-08" db="UniProtKB">
        <authorList>
            <consortium name="RefSeq"/>
        </authorList>
    </citation>
    <scope>IDENTIFICATION</scope>
    <source>
        <strain evidence="8">15085-1641.00</strain>
        <tissue evidence="8">Whole body</tissue>
    </source>
</reference>
<protein>
    <submittedName>
        <fullName evidence="8">Transmembrane protein 184C</fullName>
    </submittedName>
</protein>
<gene>
    <name evidence="8" type="primary">LOC111603876</name>
</gene>
<evidence type="ECO:0000313" key="7">
    <source>
        <dbReference type="Proteomes" id="UP000504633"/>
    </source>
</evidence>
<dbReference type="OMA" id="IFPLCCL"/>
<feature type="transmembrane region" description="Helical" evidence="6">
    <location>
        <begin position="214"/>
        <end position="237"/>
    </location>
</feature>
<dbReference type="Proteomes" id="UP000504633">
    <property type="component" value="Unplaced"/>
</dbReference>
<proteinExistence type="predicted"/>
<evidence type="ECO:0000256" key="4">
    <source>
        <dbReference type="ARBA" id="ARBA00023136"/>
    </source>
</evidence>
<keyword evidence="4 6" id="KW-0472">Membrane</keyword>
<feature type="transmembrane region" description="Helical" evidence="6">
    <location>
        <begin position="92"/>
        <end position="109"/>
    </location>
</feature>
<dbReference type="InterPro" id="IPR005178">
    <property type="entry name" value="Ostalpha/TMEM184C"/>
</dbReference>
<evidence type="ECO:0000256" key="5">
    <source>
        <dbReference type="SAM" id="MobiDB-lite"/>
    </source>
</evidence>
<dbReference type="SMART" id="SM01417">
    <property type="entry name" value="Solute_trans_a"/>
    <property type="match status" value="1"/>
</dbReference>
<dbReference type="KEGG" id="dhe:111603876"/>
<evidence type="ECO:0000256" key="3">
    <source>
        <dbReference type="ARBA" id="ARBA00022989"/>
    </source>
</evidence>
<dbReference type="Pfam" id="PF03619">
    <property type="entry name" value="Solute_trans_a"/>
    <property type="match status" value="1"/>
</dbReference>
<dbReference type="OrthoDB" id="5348404at2759"/>
<dbReference type="GO" id="GO:0016020">
    <property type="term" value="C:membrane"/>
    <property type="evidence" value="ECO:0007669"/>
    <property type="project" value="UniProtKB-SubCell"/>
</dbReference>
<dbReference type="GeneID" id="111603876"/>
<keyword evidence="2 6" id="KW-0812">Transmembrane</keyword>
<keyword evidence="3 6" id="KW-1133">Transmembrane helix</keyword>
<feature type="region of interest" description="Disordered" evidence="5">
    <location>
        <begin position="368"/>
        <end position="415"/>
    </location>
</feature>
<evidence type="ECO:0000256" key="2">
    <source>
        <dbReference type="ARBA" id="ARBA00022692"/>
    </source>
</evidence>
<feature type="transmembrane region" description="Helical" evidence="6">
    <location>
        <begin position="20"/>
        <end position="41"/>
    </location>
</feature>
<dbReference type="PANTHER" id="PTHR23423">
    <property type="entry name" value="ORGANIC SOLUTE TRANSPORTER-RELATED"/>
    <property type="match status" value="1"/>
</dbReference>
<accession>A0A6J1M872</accession>
<keyword evidence="7" id="KW-1185">Reference proteome</keyword>